<dbReference type="PANTHER" id="PTHR33055:SF13">
    <property type="entry name" value="TRANSPOSASE"/>
    <property type="match status" value="1"/>
</dbReference>
<accession>A0A0R1S707</accession>
<dbReference type="InterPro" id="IPR047650">
    <property type="entry name" value="Transpos_IS110"/>
</dbReference>
<dbReference type="InterPro" id="IPR003346">
    <property type="entry name" value="Transposase_20"/>
</dbReference>
<dbReference type="Proteomes" id="UP000052013">
    <property type="component" value="Unassembled WGS sequence"/>
</dbReference>
<organism evidence="3 4">
    <name type="scientific">Lentilactobacillus diolivorans DSM 14421</name>
    <dbReference type="NCBI Taxonomy" id="1423739"/>
    <lineage>
        <taxon>Bacteria</taxon>
        <taxon>Bacillati</taxon>
        <taxon>Bacillota</taxon>
        <taxon>Bacilli</taxon>
        <taxon>Lactobacillales</taxon>
        <taxon>Lactobacillaceae</taxon>
        <taxon>Lentilactobacillus</taxon>
    </lineage>
</organism>
<comment type="caution">
    <text evidence="3">The sequence shown here is derived from an EMBL/GenBank/DDBJ whole genome shotgun (WGS) entry which is preliminary data.</text>
</comment>
<dbReference type="NCBIfam" id="NF033542">
    <property type="entry name" value="transpos_IS110"/>
    <property type="match status" value="1"/>
</dbReference>
<dbReference type="InterPro" id="IPR002525">
    <property type="entry name" value="Transp_IS110-like_N"/>
</dbReference>
<sequence>MDVITEKCCGIDVHQKQITLTTLIGRADQKPRKNSRRYGTTSPELRQCANWPLEKGVEVVLMESTGQYWRPVWQILEPYGFKMVLCNPRIIKNIPGKKTDQKDSEWIAELARLGLVAASFIPPRPIQELRESTRTRKSLTETATSIKNKIHNILQRSNIKLTTYVTDIFGSSGQKLLALLIQGKPINLQTVSKCMHAKLKAKPEMIVAALDGSLSPSDRQILKIELALLADVQQAIHALELLIEEQLQPLEELYLRLQTIPGISKHIAQIVIAEVGTDVSPFPTAHHLASWAGLCPGNYESAGQSKSSHILHGNVYLKTALVTAALGAKRQTCSGLKDFFYRLKGHMSAQKAVVALAHKLLRITYAMIETGSNYQEYRKDQRAKALVGQ</sequence>
<gene>
    <name evidence="3" type="ORF">FC85_GL002057</name>
</gene>
<protein>
    <submittedName>
        <fullName evidence="3">Transposase, IS111A IS1328 IS1533 transposase IS116 IS110 IS902</fullName>
    </submittedName>
</protein>
<dbReference type="GO" id="GO:0003677">
    <property type="term" value="F:DNA binding"/>
    <property type="evidence" value="ECO:0007669"/>
    <property type="project" value="InterPro"/>
</dbReference>
<dbReference type="PANTHER" id="PTHR33055">
    <property type="entry name" value="TRANSPOSASE FOR INSERTION SEQUENCE ELEMENT IS1111A"/>
    <property type="match status" value="1"/>
</dbReference>
<evidence type="ECO:0000313" key="4">
    <source>
        <dbReference type="Proteomes" id="UP000052013"/>
    </source>
</evidence>
<evidence type="ECO:0000259" key="2">
    <source>
        <dbReference type="Pfam" id="PF02371"/>
    </source>
</evidence>
<dbReference type="GO" id="GO:0004803">
    <property type="term" value="F:transposase activity"/>
    <property type="evidence" value="ECO:0007669"/>
    <property type="project" value="InterPro"/>
</dbReference>
<dbReference type="EMBL" id="AZEY01000109">
    <property type="protein sequence ID" value="KRL62261.1"/>
    <property type="molecule type" value="Genomic_DNA"/>
</dbReference>
<dbReference type="GO" id="GO:0006313">
    <property type="term" value="P:DNA transposition"/>
    <property type="evidence" value="ECO:0007669"/>
    <property type="project" value="InterPro"/>
</dbReference>
<name>A0A0R1S707_9LACO</name>
<evidence type="ECO:0000259" key="1">
    <source>
        <dbReference type="Pfam" id="PF01548"/>
    </source>
</evidence>
<evidence type="ECO:0000313" key="3">
    <source>
        <dbReference type="EMBL" id="KRL62261.1"/>
    </source>
</evidence>
<dbReference type="Pfam" id="PF02371">
    <property type="entry name" value="Transposase_20"/>
    <property type="match status" value="1"/>
</dbReference>
<reference evidence="3 4" key="1">
    <citation type="journal article" date="2015" name="Genome Announc.">
        <title>Expanding the biotechnology potential of lactobacilli through comparative genomics of 213 strains and associated genera.</title>
        <authorList>
            <person name="Sun Z."/>
            <person name="Harris H.M."/>
            <person name="McCann A."/>
            <person name="Guo C."/>
            <person name="Argimon S."/>
            <person name="Zhang W."/>
            <person name="Yang X."/>
            <person name="Jeffery I.B."/>
            <person name="Cooney J.C."/>
            <person name="Kagawa T.F."/>
            <person name="Liu W."/>
            <person name="Song Y."/>
            <person name="Salvetti E."/>
            <person name="Wrobel A."/>
            <person name="Rasinkangas P."/>
            <person name="Parkhill J."/>
            <person name="Rea M.C."/>
            <person name="O'Sullivan O."/>
            <person name="Ritari J."/>
            <person name="Douillard F.P."/>
            <person name="Paul Ross R."/>
            <person name="Yang R."/>
            <person name="Briner A.E."/>
            <person name="Felis G.E."/>
            <person name="de Vos W.M."/>
            <person name="Barrangou R."/>
            <person name="Klaenhammer T.R."/>
            <person name="Caufield P.W."/>
            <person name="Cui Y."/>
            <person name="Zhang H."/>
            <person name="O'Toole P.W."/>
        </authorList>
    </citation>
    <scope>NUCLEOTIDE SEQUENCE [LARGE SCALE GENOMIC DNA]</scope>
    <source>
        <strain evidence="3 4">DSM 14421</strain>
    </source>
</reference>
<feature type="domain" description="Transposase IS110-like N-terminal" evidence="1">
    <location>
        <begin position="9"/>
        <end position="156"/>
    </location>
</feature>
<proteinExistence type="predicted"/>
<dbReference type="PATRIC" id="fig|1423739.3.peg.2144"/>
<dbReference type="Pfam" id="PF01548">
    <property type="entry name" value="DEDD_Tnp_IS110"/>
    <property type="match status" value="1"/>
</dbReference>
<feature type="domain" description="Transposase IS116/IS110/IS902 C-terminal" evidence="2">
    <location>
        <begin position="256"/>
        <end position="334"/>
    </location>
</feature>
<dbReference type="RefSeq" id="WP_057866335.1">
    <property type="nucleotide sequence ID" value="NZ_AZEY01000109.1"/>
</dbReference>
<dbReference type="AlphaFoldDB" id="A0A0R1S707"/>
<dbReference type="STRING" id="1423739.FC85_GL002057"/>